<name>A0A849HHH0_9MICO</name>
<dbReference type="Proteomes" id="UP000588586">
    <property type="component" value="Unassembled WGS sequence"/>
</dbReference>
<keyword evidence="5" id="KW-1185">Reference proteome</keyword>
<organism evidence="4 5">
    <name type="scientific">Knoellia koreensis</name>
    <dbReference type="NCBI Taxonomy" id="2730921"/>
    <lineage>
        <taxon>Bacteria</taxon>
        <taxon>Bacillati</taxon>
        <taxon>Actinomycetota</taxon>
        <taxon>Actinomycetes</taxon>
        <taxon>Micrococcales</taxon>
        <taxon>Intrasporangiaceae</taxon>
        <taxon>Knoellia</taxon>
    </lineage>
</organism>
<dbReference type="InterPro" id="IPR006047">
    <property type="entry name" value="GH13_cat_dom"/>
</dbReference>
<dbReference type="Pfam" id="PF00128">
    <property type="entry name" value="Alpha-amylase"/>
    <property type="match status" value="1"/>
</dbReference>
<evidence type="ECO:0000256" key="1">
    <source>
        <dbReference type="ARBA" id="ARBA00022801"/>
    </source>
</evidence>
<evidence type="ECO:0000256" key="2">
    <source>
        <dbReference type="ARBA" id="ARBA00023295"/>
    </source>
</evidence>
<dbReference type="PANTHER" id="PTHR10357">
    <property type="entry name" value="ALPHA-AMYLASE FAMILY MEMBER"/>
    <property type="match status" value="1"/>
</dbReference>
<dbReference type="EMBL" id="JABEPQ010000003">
    <property type="protein sequence ID" value="NNM47415.1"/>
    <property type="molecule type" value="Genomic_DNA"/>
</dbReference>
<protein>
    <submittedName>
        <fullName evidence="4">Glycoside hydrolase family 13 protein</fullName>
    </submittedName>
</protein>
<dbReference type="CDD" id="cd11338">
    <property type="entry name" value="AmyAc_CMD"/>
    <property type="match status" value="1"/>
</dbReference>
<accession>A0A849HHH0</accession>
<evidence type="ECO:0000313" key="4">
    <source>
        <dbReference type="EMBL" id="NNM47415.1"/>
    </source>
</evidence>
<dbReference type="AlphaFoldDB" id="A0A849HHH0"/>
<evidence type="ECO:0000259" key="3">
    <source>
        <dbReference type="SMART" id="SM00642"/>
    </source>
</evidence>
<dbReference type="InterPro" id="IPR017853">
    <property type="entry name" value="GH"/>
</dbReference>
<evidence type="ECO:0000313" key="5">
    <source>
        <dbReference type="Proteomes" id="UP000588586"/>
    </source>
</evidence>
<dbReference type="Gene3D" id="3.20.20.80">
    <property type="entry name" value="Glycosidases"/>
    <property type="match status" value="1"/>
</dbReference>
<dbReference type="SUPFAM" id="SSF51445">
    <property type="entry name" value="(Trans)glycosidases"/>
    <property type="match status" value="1"/>
</dbReference>
<comment type="caution">
    <text evidence="4">The sequence shown here is derived from an EMBL/GenBank/DDBJ whole genome shotgun (WGS) entry which is preliminary data.</text>
</comment>
<sequence length="466" mass="52279">MSDETGVDTPREDVPGPDWVRDAIFYQVFPERFDNADPTTNPENVVPWGSPPTRDNFMGGDLPGITRRLGHLESLGVNALYLTPVFASSTNHRYDGTDYYAIDPRLGGEVAFDGLVASAHEHGIKVVLDAVFHHCGWDHPFFQDVVKREGESEYVNWFLVQDFPISAQPVPNYQTCSGCWYLPKLNVQNPVVRDHLFGAVQKWMNSGIDGWRLDVPYMLENEPFWEQFRSVVKAHDPDQYIVAEVWEAATEWTTGRTSDAAMNYRLRDAILGFVSEWRNGGEHFAKELASIDAEIPAGRKGLMLNLLGSHDTERLLTHVGGDVAAVKLAQALLFTAEGAPMLYYGDEVGLTGFNDPDCRGAMPWDESTWNLELLDWVRLLARLRREHVALRRGSEQTLSASENTIVRLRQHESESIVVCANRIRGGTEISVRQYSGRTGVDLVTNERVRLDAVPVPGRGVSIVRLD</sequence>
<dbReference type="GO" id="GO:0005975">
    <property type="term" value="P:carbohydrate metabolic process"/>
    <property type="evidence" value="ECO:0007669"/>
    <property type="project" value="InterPro"/>
</dbReference>
<feature type="domain" description="Glycosyl hydrolase family 13 catalytic" evidence="3">
    <location>
        <begin position="27"/>
        <end position="384"/>
    </location>
</feature>
<dbReference type="PANTHER" id="PTHR10357:SF210">
    <property type="entry name" value="MALTODEXTRIN GLUCOSIDASE"/>
    <property type="match status" value="1"/>
</dbReference>
<gene>
    <name evidence="4" type="ORF">HJG52_15570</name>
</gene>
<dbReference type="InterPro" id="IPR045857">
    <property type="entry name" value="O16G_dom_2"/>
</dbReference>
<dbReference type="SMART" id="SM00642">
    <property type="entry name" value="Aamy"/>
    <property type="match status" value="1"/>
</dbReference>
<keyword evidence="2" id="KW-0326">Glycosidase</keyword>
<keyword evidence="1 4" id="KW-0378">Hydrolase</keyword>
<reference evidence="4 5" key="1">
    <citation type="submission" date="2020-04" db="EMBL/GenBank/DDBJ databases">
        <title>Knoellia sp. isolate from air conditioner.</title>
        <authorList>
            <person name="Chea S."/>
            <person name="Kim D.-U."/>
        </authorList>
    </citation>
    <scope>NUCLEOTIDE SEQUENCE [LARGE SCALE GENOMIC DNA]</scope>
    <source>
        <strain evidence="4 5">DB2414S</strain>
    </source>
</reference>
<proteinExistence type="predicted"/>
<dbReference type="RefSeq" id="WP_171244512.1">
    <property type="nucleotide sequence ID" value="NZ_JABEPQ010000003.1"/>
</dbReference>
<dbReference type="GO" id="GO:0016798">
    <property type="term" value="F:hydrolase activity, acting on glycosyl bonds"/>
    <property type="evidence" value="ECO:0007669"/>
    <property type="project" value="UniProtKB-KW"/>
</dbReference>
<dbReference type="Gene3D" id="3.90.400.10">
    <property type="entry name" value="Oligo-1,6-glucosidase, Domain 2"/>
    <property type="match status" value="1"/>
</dbReference>